<dbReference type="RefSeq" id="WP_073081700.1">
    <property type="nucleotide sequence ID" value="NZ_FQXV01000015.1"/>
</dbReference>
<feature type="domain" description="2-oxoacid dehydrogenase acyltransferase catalytic" evidence="4">
    <location>
        <begin position="31"/>
        <end position="141"/>
    </location>
</feature>
<dbReference type="InterPro" id="IPR023213">
    <property type="entry name" value="CAT-like_dom_sf"/>
</dbReference>
<sequence length="266" mass="28747">MGFSEGLRESAFPASRLSTIDICALGLKKHHIAALLEVDVTQARALFRRYRAQNGESLSFTAWVAHCAAAAAGEFPQIAAYRSGRRKIAVSGTIDVAVAAEKRAGGHDVPLPFVIRNCGGKSVGEIHREVRQAQEERADEKTVVLGSGGLRRAAALFYKMPAFLRRFIWKTFLLRPGTAVRTMGSVMVTSLGMCGDCDGWFIPIGIHPLVLAIGSITKKPGVVDDRIAVREYLKLTALVDHDVIDGAPAARYMTRFAALLQSGDGL</sequence>
<reference evidence="5 6" key="1">
    <citation type="submission" date="2016-11" db="EMBL/GenBank/DDBJ databases">
        <authorList>
            <person name="Jaros S."/>
            <person name="Januszkiewicz K."/>
            <person name="Wedrychowicz H."/>
        </authorList>
    </citation>
    <scope>NUCLEOTIDE SEQUENCE [LARGE SCALE GENOMIC DNA]</scope>
    <source>
        <strain evidence="5 6">DSM 10068</strain>
    </source>
</reference>
<protein>
    <submittedName>
        <fullName evidence="5">2-oxoacid dehydrogenases acyltransferase (Catalytic domain)</fullName>
    </submittedName>
</protein>
<dbReference type="SUPFAM" id="SSF52777">
    <property type="entry name" value="CoA-dependent acyltransferases"/>
    <property type="match status" value="1"/>
</dbReference>
<evidence type="ECO:0000256" key="2">
    <source>
        <dbReference type="ARBA" id="ARBA00022679"/>
    </source>
</evidence>
<dbReference type="GO" id="GO:0016407">
    <property type="term" value="F:acetyltransferase activity"/>
    <property type="evidence" value="ECO:0007669"/>
    <property type="project" value="TreeGrafter"/>
</dbReference>
<dbReference type="GO" id="GO:0031405">
    <property type="term" value="F:lipoic acid binding"/>
    <property type="evidence" value="ECO:0007669"/>
    <property type="project" value="TreeGrafter"/>
</dbReference>
<dbReference type="Proteomes" id="UP000183995">
    <property type="component" value="Unassembled WGS sequence"/>
</dbReference>
<dbReference type="STRING" id="1123282.SAMN02745823_03390"/>
<evidence type="ECO:0000256" key="1">
    <source>
        <dbReference type="ARBA" id="ARBA00001938"/>
    </source>
</evidence>
<dbReference type="AlphaFoldDB" id="A0A1M5Z8W0"/>
<dbReference type="EMBL" id="FQXV01000015">
    <property type="protein sequence ID" value="SHI20665.1"/>
    <property type="molecule type" value="Genomic_DNA"/>
</dbReference>
<keyword evidence="6" id="KW-1185">Reference proteome</keyword>
<dbReference type="PANTHER" id="PTHR43178">
    <property type="entry name" value="DIHYDROLIPOAMIDE ACETYLTRANSFERASE COMPONENT OF PYRUVATE DEHYDROGENASE COMPLEX"/>
    <property type="match status" value="1"/>
</dbReference>
<evidence type="ECO:0000256" key="3">
    <source>
        <dbReference type="ARBA" id="ARBA00023315"/>
    </source>
</evidence>
<dbReference type="Gene3D" id="3.30.559.10">
    <property type="entry name" value="Chloramphenicol acetyltransferase-like domain"/>
    <property type="match status" value="1"/>
</dbReference>
<organism evidence="5 6">
    <name type="scientific">Sporobacter termitidis DSM 10068</name>
    <dbReference type="NCBI Taxonomy" id="1123282"/>
    <lineage>
        <taxon>Bacteria</taxon>
        <taxon>Bacillati</taxon>
        <taxon>Bacillota</taxon>
        <taxon>Clostridia</taxon>
        <taxon>Eubacteriales</taxon>
        <taxon>Oscillospiraceae</taxon>
        <taxon>Sporobacter</taxon>
    </lineage>
</organism>
<dbReference type="InterPro" id="IPR050743">
    <property type="entry name" value="2-oxoacid_DH_E2_comp"/>
</dbReference>
<comment type="cofactor">
    <cofactor evidence="1">
        <name>(R)-lipoate</name>
        <dbReference type="ChEBI" id="CHEBI:83088"/>
    </cofactor>
</comment>
<feature type="domain" description="2-oxoacid dehydrogenase acyltransferase catalytic" evidence="4">
    <location>
        <begin position="184"/>
        <end position="262"/>
    </location>
</feature>
<dbReference type="Pfam" id="PF00198">
    <property type="entry name" value="2-oxoacid_dh"/>
    <property type="match status" value="2"/>
</dbReference>
<evidence type="ECO:0000259" key="4">
    <source>
        <dbReference type="Pfam" id="PF00198"/>
    </source>
</evidence>
<dbReference type="OrthoDB" id="9805770at2"/>
<proteinExistence type="predicted"/>
<dbReference type="InterPro" id="IPR001078">
    <property type="entry name" value="2-oxoacid_DH_actylTfrase"/>
</dbReference>
<dbReference type="GO" id="GO:0005737">
    <property type="term" value="C:cytoplasm"/>
    <property type="evidence" value="ECO:0007669"/>
    <property type="project" value="TreeGrafter"/>
</dbReference>
<keyword evidence="2 5" id="KW-0808">Transferase</keyword>
<evidence type="ECO:0000313" key="6">
    <source>
        <dbReference type="Proteomes" id="UP000183995"/>
    </source>
</evidence>
<evidence type="ECO:0000313" key="5">
    <source>
        <dbReference type="EMBL" id="SHI20665.1"/>
    </source>
</evidence>
<keyword evidence="3 5" id="KW-0012">Acyltransferase</keyword>
<gene>
    <name evidence="5" type="ORF">SAMN02745823_03390</name>
</gene>
<accession>A0A1M5Z8W0</accession>
<dbReference type="PANTHER" id="PTHR43178:SF5">
    <property type="entry name" value="LIPOAMIDE ACYLTRANSFERASE COMPONENT OF BRANCHED-CHAIN ALPHA-KETO ACID DEHYDROGENASE COMPLEX, MITOCHONDRIAL"/>
    <property type="match status" value="1"/>
</dbReference>
<name>A0A1M5Z8W0_9FIRM</name>